<dbReference type="InterPro" id="IPR016192">
    <property type="entry name" value="APOBEC/CMP_deaminase_Zn-bd"/>
</dbReference>
<name>T1GD71_MEGSC</name>
<dbReference type="NCBIfam" id="TIGR01354">
    <property type="entry name" value="cyt_deam_tetra"/>
    <property type="match status" value="1"/>
</dbReference>
<dbReference type="OMA" id="QQVFTGC"/>
<evidence type="ECO:0000256" key="6">
    <source>
        <dbReference type="ARBA" id="ARBA00022801"/>
    </source>
</evidence>
<evidence type="ECO:0000256" key="10">
    <source>
        <dbReference type="PIRSR" id="PIRSR606262-1"/>
    </source>
</evidence>
<dbReference type="GO" id="GO:0008270">
    <property type="term" value="F:zinc ion binding"/>
    <property type="evidence" value="ECO:0007669"/>
    <property type="project" value="UniProtKB-UniRule"/>
</dbReference>
<evidence type="ECO:0000256" key="1">
    <source>
        <dbReference type="ARBA" id="ARBA00001947"/>
    </source>
</evidence>
<dbReference type="PANTHER" id="PTHR11644:SF2">
    <property type="entry name" value="CYTIDINE DEAMINASE"/>
    <property type="match status" value="1"/>
</dbReference>
<sequence length="151" mass="16783">MPLKIIDAIVKFSDLDDQTKMLIQEAVSARNFSYSPYSNFRVGAAFRTESGKIFSGCNIENAGFTPSQCAERTALGKAISEGARKFSSAAVVAFQEDSFTSPCGVCRQFMMEFAEEDFLVYLAKDEPEITNVLCTSVFNLLPYGFKTYKEK</sequence>
<reference evidence="15" key="1">
    <citation type="submission" date="2013-02" db="EMBL/GenBank/DDBJ databases">
        <authorList>
            <person name="Hughes D."/>
        </authorList>
    </citation>
    <scope>NUCLEOTIDE SEQUENCE</scope>
    <source>
        <strain>Durham</strain>
        <strain evidence="15">NC isolate 2 -- Noor lab</strain>
    </source>
</reference>
<comment type="catalytic activity">
    <reaction evidence="9 12">
        <text>cytidine + H2O + H(+) = uridine + NH4(+)</text>
        <dbReference type="Rhea" id="RHEA:16069"/>
        <dbReference type="ChEBI" id="CHEBI:15377"/>
        <dbReference type="ChEBI" id="CHEBI:15378"/>
        <dbReference type="ChEBI" id="CHEBI:16704"/>
        <dbReference type="ChEBI" id="CHEBI:17562"/>
        <dbReference type="ChEBI" id="CHEBI:28938"/>
        <dbReference type="EC" id="3.5.4.5"/>
    </reaction>
</comment>
<dbReference type="GO" id="GO:0055086">
    <property type="term" value="P:nucleobase-containing small molecule metabolic process"/>
    <property type="evidence" value="ECO:0007669"/>
    <property type="project" value="UniProtKB-ARBA"/>
</dbReference>
<keyword evidence="5 11" id="KW-0479">Metal-binding</keyword>
<feature type="domain" description="CMP/dCMP-type deaminase" evidence="13">
    <location>
        <begin position="17"/>
        <end position="133"/>
    </location>
</feature>
<dbReference type="PANTHER" id="PTHR11644">
    <property type="entry name" value="CYTIDINE DEAMINASE"/>
    <property type="match status" value="1"/>
</dbReference>
<dbReference type="InterPro" id="IPR016193">
    <property type="entry name" value="Cytidine_deaminase-like"/>
</dbReference>
<feature type="binding site" evidence="11">
    <location>
        <position position="106"/>
    </location>
    <ligand>
        <name>Zn(2+)</name>
        <dbReference type="ChEBI" id="CHEBI:29105"/>
        <note>catalytic</note>
    </ligand>
</feature>
<evidence type="ECO:0000256" key="9">
    <source>
        <dbReference type="ARBA" id="ARBA00049558"/>
    </source>
</evidence>
<comment type="similarity">
    <text evidence="3 12">Belongs to the cytidine and deoxycytidylate deaminase family.</text>
</comment>
<reference evidence="14" key="2">
    <citation type="submission" date="2015-06" db="UniProtKB">
        <authorList>
            <consortium name="EnsemblMetazoa"/>
        </authorList>
    </citation>
    <scope>IDENTIFICATION</scope>
</reference>
<organism evidence="14 15">
    <name type="scientific">Megaselia scalaris</name>
    <name type="common">Humpbacked fly</name>
    <name type="synonym">Phora scalaris</name>
    <dbReference type="NCBI Taxonomy" id="36166"/>
    <lineage>
        <taxon>Eukaryota</taxon>
        <taxon>Metazoa</taxon>
        <taxon>Ecdysozoa</taxon>
        <taxon>Arthropoda</taxon>
        <taxon>Hexapoda</taxon>
        <taxon>Insecta</taxon>
        <taxon>Pterygota</taxon>
        <taxon>Neoptera</taxon>
        <taxon>Endopterygota</taxon>
        <taxon>Diptera</taxon>
        <taxon>Brachycera</taxon>
        <taxon>Muscomorpha</taxon>
        <taxon>Platypezoidea</taxon>
        <taxon>Phoridae</taxon>
        <taxon>Megaseliini</taxon>
        <taxon>Megaselia</taxon>
    </lineage>
</organism>
<dbReference type="Gene3D" id="3.40.140.10">
    <property type="entry name" value="Cytidine Deaminase, domain 2"/>
    <property type="match status" value="1"/>
</dbReference>
<dbReference type="Pfam" id="PF00383">
    <property type="entry name" value="dCMP_cyt_deam_1"/>
    <property type="match status" value="1"/>
</dbReference>
<evidence type="ECO:0000313" key="14">
    <source>
        <dbReference type="EnsemblMetazoa" id="MESCA001252-PA"/>
    </source>
</evidence>
<comment type="catalytic activity">
    <reaction evidence="12">
        <text>2'-deoxycytidine + H2O + H(+) = 2'-deoxyuridine + NH4(+)</text>
        <dbReference type="Rhea" id="RHEA:13433"/>
        <dbReference type="ChEBI" id="CHEBI:15377"/>
        <dbReference type="ChEBI" id="CHEBI:15378"/>
        <dbReference type="ChEBI" id="CHEBI:15698"/>
        <dbReference type="ChEBI" id="CHEBI:16450"/>
        <dbReference type="ChEBI" id="CHEBI:28938"/>
        <dbReference type="EC" id="3.5.4.5"/>
    </reaction>
</comment>
<dbReference type="GO" id="GO:0004126">
    <property type="term" value="F:cytidine deaminase activity"/>
    <property type="evidence" value="ECO:0007669"/>
    <property type="project" value="UniProtKB-UniRule"/>
</dbReference>
<keyword evidence="15" id="KW-1185">Reference proteome</keyword>
<accession>T1GD71</accession>
<dbReference type="PROSITE" id="PS51747">
    <property type="entry name" value="CYT_DCMP_DEAMINASES_2"/>
    <property type="match status" value="1"/>
</dbReference>
<evidence type="ECO:0000256" key="2">
    <source>
        <dbReference type="ARBA" id="ARBA00003949"/>
    </source>
</evidence>
<dbReference type="GO" id="GO:0042802">
    <property type="term" value="F:identical protein binding"/>
    <property type="evidence" value="ECO:0007669"/>
    <property type="project" value="UniProtKB-ARBA"/>
</dbReference>
<dbReference type="CDD" id="cd01283">
    <property type="entry name" value="cytidine_deaminase"/>
    <property type="match status" value="1"/>
</dbReference>
<dbReference type="PROSITE" id="PS00903">
    <property type="entry name" value="CYT_DCMP_DEAMINASES_1"/>
    <property type="match status" value="1"/>
</dbReference>
<dbReference type="SUPFAM" id="SSF53927">
    <property type="entry name" value="Cytidine deaminase-like"/>
    <property type="match status" value="1"/>
</dbReference>
<dbReference type="NCBIfam" id="NF004064">
    <property type="entry name" value="PRK05578.1"/>
    <property type="match status" value="1"/>
</dbReference>
<dbReference type="FunFam" id="3.40.140.10:FF:000008">
    <property type="entry name" value="Cytidine deaminase"/>
    <property type="match status" value="1"/>
</dbReference>
<protein>
    <recommendedName>
        <fullName evidence="4 12">Cytidine deaminase</fullName>
        <ecNumber evidence="4 12">3.5.4.5</ecNumber>
    </recommendedName>
    <alternativeName>
        <fullName evidence="8 12">Cytidine aminohydrolase</fullName>
    </alternativeName>
</protein>
<evidence type="ECO:0000256" key="12">
    <source>
        <dbReference type="RuleBase" id="RU364006"/>
    </source>
</evidence>
<comment type="cofactor">
    <cofactor evidence="1 11 12">
        <name>Zn(2+)</name>
        <dbReference type="ChEBI" id="CHEBI:29105"/>
    </cofactor>
</comment>
<dbReference type="InterPro" id="IPR050202">
    <property type="entry name" value="Cyt/Deoxycyt_deaminase"/>
</dbReference>
<evidence type="ECO:0000256" key="8">
    <source>
        <dbReference type="ARBA" id="ARBA00032005"/>
    </source>
</evidence>
<evidence type="ECO:0000256" key="5">
    <source>
        <dbReference type="ARBA" id="ARBA00022723"/>
    </source>
</evidence>
<dbReference type="Proteomes" id="UP000015102">
    <property type="component" value="Unassembled WGS sequence"/>
</dbReference>
<dbReference type="GO" id="GO:0005829">
    <property type="term" value="C:cytosol"/>
    <property type="evidence" value="ECO:0007669"/>
    <property type="project" value="TreeGrafter"/>
</dbReference>
<evidence type="ECO:0000259" key="13">
    <source>
        <dbReference type="PROSITE" id="PS51747"/>
    </source>
</evidence>
<dbReference type="HOGENOM" id="CLU_097262_1_2_1"/>
<feature type="active site" description="Proton donor" evidence="10">
    <location>
        <position position="71"/>
    </location>
</feature>
<dbReference type="EnsemblMetazoa" id="MESCA001252-RA">
    <property type="protein sequence ID" value="MESCA001252-PA"/>
    <property type="gene ID" value="MESCA001252"/>
</dbReference>
<dbReference type="InterPro" id="IPR006262">
    <property type="entry name" value="Cyt_deam_tetra"/>
</dbReference>
<feature type="binding site" evidence="11">
    <location>
        <position position="103"/>
    </location>
    <ligand>
        <name>Zn(2+)</name>
        <dbReference type="ChEBI" id="CHEBI:29105"/>
        <note>catalytic</note>
    </ligand>
</feature>
<evidence type="ECO:0000256" key="3">
    <source>
        <dbReference type="ARBA" id="ARBA00006576"/>
    </source>
</evidence>
<evidence type="ECO:0000256" key="4">
    <source>
        <dbReference type="ARBA" id="ARBA00012783"/>
    </source>
</evidence>
<dbReference type="EMBL" id="CAQQ02038991">
    <property type="status" value="NOT_ANNOTATED_CDS"/>
    <property type="molecule type" value="Genomic_DNA"/>
</dbReference>
<dbReference type="EC" id="3.5.4.5" evidence="4 12"/>
<dbReference type="GO" id="GO:0072527">
    <property type="term" value="P:pyrimidine-containing compound metabolic process"/>
    <property type="evidence" value="ECO:0007669"/>
    <property type="project" value="UniProtKB-ARBA"/>
</dbReference>
<keyword evidence="7 11" id="KW-0862">Zinc</keyword>
<dbReference type="InterPro" id="IPR002125">
    <property type="entry name" value="CMP_dCMP_dom"/>
</dbReference>
<dbReference type="STRING" id="36166.T1GD71"/>
<comment type="function">
    <text evidence="2 12">This enzyme scavenges exogenous and endogenous cytidine and 2'-deoxycytidine for UMP synthesis.</text>
</comment>
<dbReference type="AlphaFoldDB" id="T1GD71"/>
<evidence type="ECO:0000256" key="7">
    <source>
        <dbReference type="ARBA" id="ARBA00022833"/>
    </source>
</evidence>
<evidence type="ECO:0000313" key="15">
    <source>
        <dbReference type="Proteomes" id="UP000015102"/>
    </source>
</evidence>
<proteinExistence type="inferred from homology"/>
<evidence type="ECO:0000256" key="11">
    <source>
        <dbReference type="PIRSR" id="PIRSR606262-3"/>
    </source>
</evidence>
<feature type="binding site" evidence="11">
    <location>
        <position position="69"/>
    </location>
    <ligand>
        <name>Zn(2+)</name>
        <dbReference type="ChEBI" id="CHEBI:29105"/>
        <note>catalytic</note>
    </ligand>
</feature>
<keyword evidence="6 12" id="KW-0378">Hydrolase</keyword>